<dbReference type="Gene3D" id="3.40.190.10">
    <property type="entry name" value="Periplasmic binding protein-like II"/>
    <property type="match status" value="2"/>
</dbReference>
<evidence type="ECO:0000256" key="1">
    <source>
        <dbReference type="ARBA" id="ARBA00004418"/>
    </source>
</evidence>
<comment type="subcellular location">
    <subcellularLocation>
        <location evidence="1">Periplasm</location>
    </subcellularLocation>
</comment>
<sequence length="358" mass="38169">MHRRAFMSFVGGAAAIWPLTARAQRPAMPVIGFFDTGTPAPLYFAASKETVMPGNDVSIAYADGTGSFLVLLALAERQGLFRKYGVDVRSVAIKGATVPRLTADMPLGMIGEPAALLQAAGGADLRLVASFSDIKLSGHLVARPGIKTPGDLRGKRLGARVIGAGLWISTILALEQLALDPRRDEITILPVGNPVQIFRALEQGEIDGALVSAAQSRELQSKGFAVLLKDYPPNISSFGGGLVVSNGFLSNNRDVVAKVVHALLEALALCLGGQDKAKVRQAFNAALSISDEETAASSLAELRRKPYPSLAPLARMQKVISIHDPRVLNVSVVDLIDDQFVRKFDEDGELDALYAAYR</sequence>
<dbReference type="SUPFAM" id="SSF53850">
    <property type="entry name" value="Periplasmic binding protein-like II"/>
    <property type="match status" value="1"/>
</dbReference>
<dbReference type="AlphaFoldDB" id="A0A4Y9KNK4"/>
<protein>
    <recommendedName>
        <fullName evidence="5">SsuA/THI5-like domain-containing protein</fullName>
    </recommendedName>
</protein>
<evidence type="ECO:0000259" key="5">
    <source>
        <dbReference type="Pfam" id="PF09084"/>
    </source>
</evidence>
<comment type="caution">
    <text evidence="6">The sequence shown here is derived from an EMBL/GenBank/DDBJ whole genome shotgun (WGS) entry which is preliminary data.</text>
</comment>
<evidence type="ECO:0000256" key="4">
    <source>
        <dbReference type="SAM" id="SignalP"/>
    </source>
</evidence>
<accession>A0A4Y9KNK4</accession>
<evidence type="ECO:0000313" key="7">
    <source>
        <dbReference type="Proteomes" id="UP000298225"/>
    </source>
</evidence>
<dbReference type="GO" id="GO:0042918">
    <property type="term" value="P:alkanesulfonate transmembrane transport"/>
    <property type="evidence" value="ECO:0007669"/>
    <property type="project" value="TreeGrafter"/>
</dbReference>
<evidence type="ECO:0000313" key="6">
    <source>
        <dbReference type="EMBL" id="TFV28163.1"/>
    </source>
</evidence>
<dbReference type="PANTHER" id="PTHR30024">
    <property type="entry name" value="ALIPHATIC SULFONATES-BINDING PROTEIN-RELATED"/>
    <property type="match status" value="1"/>
</dbReference>
<dbReference type="InterPro" id="IPR015168">
    <property type="entry name" value="SsuA/THI5"/>
</dbReference>
<reference evidence="6 7" key="1">
    <citation type="submission" date="2019-03" db="EMBL/GenBank/DDBJ databases">
        <title>Bradyrhizobium strains diversity isolated from Chamaecrista fasciculata.</title>
        <authorList>
            <person name="Urquiaga M.C.O."/>
            <person name="Hungria M."/>
            <person name="Delamuta J.R.M."/>
        </authorList>
    </citation>
    <scope>NUCLEOTIDE SEQUENCE [LARGE SCALE GENOMIC DNA]</scope>
    <source>
        <strain evidence="6 7">CNPSo 3424</strain>
    </source>
</reference>
<dbReference type="Pfam" id="PF09084">
    <property type="entry name" value="NMT1"/>
    <property type="match status" value="1"/>
</dbReference>
<feature type="signal peptide" evidence="4">
    <location>
        <begin position="1"/>
        <end position="23"/>
    </location>
</feature>
<organism evidence="6 7">
    <name type="scientific">Bradyrhizobium frederickii</name>
    <dbReference type="NCBI Taxonomy" id="2560054"/>
    <lineage>
        <taxon>Bacteria</taxon>
        <taxon>Pseudomonadati</taxon>
        <taxon>Pseudomonadota</taxon>
        <taxon>Alphaproteobacteria</taxon>
        <taxon>Hyphomicrobiales</taxon>
        <taxon>Nitrobacteraceae</taxon>
        <taxon>Bradyrhizobium</taxon>
    </lineage>
</organism>
<keyword evidence="7" id="KW-1185">Reference proteome</keyword>
<evidence type="ECO:0000256" key="3">
    <source>
        <dbReference type="ARBA" id="ARBA00022729"/>
    </source>
</evidence>
<dbReference type="OrthoDB" id="7342842at2"/>
<keyword evidence="3 4" id="KW-0732">Signal</keyword>
<feature type="chain" id="PRO_5021334122" description="SsuA/THI5-like domain-containing protein" evidence="4">
    <location>
        <begin position="24"/>
        <end position="358"/>
    </location>
</feature>
<dbReference type="EMBL" id="SPQU01000078">
    <property type="protein sequence ID" value="TFV28163.1"/>
    <property type="molecule type" value="Genomic_DNA"/>
</dbReference>
<feature type="domain" description="SsuA/THI5-like" evidence="5">
    <location>
        <begin position="73"/>
        <end position="275"/>
    </location>
</feature>
<dbReference type="PANTHER" id="PTHR30024:SF47">
    <property type="entry name" value="TAURINE-BINDING PERIPLASMIC PROTEIN"/>
    <property type="match status" value="1"/>
</dbReference>
<proteinExistence type="inferred from homology"/>
<evidence type="ECO:0000256" key="2">
    <source>
        <dbReference type="ARBA" id="ARBA00010742"/>
    </source>
</evidence>
<dbReference type="GO" id="GO:0042597">
    <property type="term" value="C:periplasmic space"/>
    <property type="evidence" value="ECO:0007669"/>
    <property type="project" value="UniProtKB-SubCell"/>
</dbReference>
<comment type="similarity">
    <text evidence="2">Belongs to the bacterial solute-binding protein SsuA/TauA family.</text>
</comment>
<dbReference type="RefSeq" id="WP_135171802.1">
    <property type="nucleotide sequence ID" value="NZ_SPQU01000078.1"/>
</dbReference>
<name>A0A4Y9KNK4_9BRAD</name>
<dbReference type="Proteomes" id="UP000298225">
    <property type="component" value="Unassembled WGS sequence"/>
</dbReference>
<gene>
    <name evidence="6" type="ORF">E4K66_39310</name>
</gene>